<dbReference type="RefSeq" id="XP_068361670.1">
    <property type="nucleotide sequence ID" value="XM_068502819.1"/>
</dbReference>
<dbReference type="FunFam" id="2.20.25.20:FF:000001">
    <property type="entry name" value="Casein kinase II subunit beta"/>
    <property type="match status" value="1"/>
</dbReference>
<dbReference type="InterPro" id="IPR016149">
    <property type="entry name" value="Casein_kin_II_reg-sub_N"/>
</dbReference>
<keyword evidence="3" id="KW-0808">Transferase</keyword>
<gene>
    <name evidence="3" type="primary">ckb1</name>
    <name evidence="3" type="ORF">TRFO_22863</name>
</gene>
<comment type="similarity">
    <text evidence="1 2">Belongs to the casein kinase 2 subunit beta family.</text>
</comment>
<dbReference type="VEuPathDB" id="TrichDB:TRFO_22863"/>
<evidence type="ECO:0000313" key="3">
    <source>
        <dbReference type="EMBL" id="OHT08534.1"/>
    </source>
</evidence>
<dbReference type="SUPFAM" id="SSF57798">
    <property type="entry name" value="Casein kinase II beta subunit"/>
    <property type="match status" value="1"/>
</dbReference>
<dbReference type="OrthoDB" id="3971593at2759"/>
<dbReference type="Pfam" id="PF01214">
    <property type="entry name" value="CK_II_beta"/>
    <property type="match status" value="1"/>
</dbReference>
<evidence type="ECO:0000313" key="4">
    <source>
        <dbReference type="Proteomes" id="UP000179807"/>
    </source>
</evidence>
<evidence type="ECO:0000256" key="1">
    <source>
        <dbReference type="ARBA" id="ARBA00006941"/>
    </source>
</evidence>
<dbReference type="GO" id="GO:0019887">
    <property type="term" value="F:protein kinase regulator activity"/>
    <property type="evidence" value="ECO:0007669"/>
    <property type="project" value="InterPro"/>
</dbReference>
<dbReference type="PANTHER" id="PTHR11740:SF0">
    <property type="entry name" value="CASEIN KINASE II SUBUNIT BETA"/>
    <property type="match status" value="1"/>
</dbReference>
<keyword evidence="4" id="KW-1185">Reference proteome</keyword>
<dbReference type="Gene3D" id="2.20.25.20">
    <property type="match status" value="1"/>
</dbReference>
<dbReference type="GeneID" id="94837523"/>
<dbReference type="PANTHER" id="PTHR11740">
    <property type="entry name" value="CASEIN KINASE II SUBUNIT BETA"/>
    <property type="match status" value="1"/>
</dbReference>
<dbReference type="SMART" id="SM01085">
    <property type="entry name" value="CK_II_beta"/>
    <property type="match status" value="1"/>
</dbReference>
<comment type="caution">
    <text evidence="3">The sequence shown here is derived from an EMBL/GenBank/DDBJ whole genome shotgun (WGS) entry which is preliminary data.</text>
</comment>
<evidence type="ECO:0000256" key="2">
    <source>
        <dbReference type="RuleBase" id="RU361268"/>
    </source>
</evidence>
<dbReference type="InterPro" id="IPR035991">
    <property type="entry name" value="Casein_kinase_II_beta-like"/>
</dbReference>
<dbReference type="GO" id="GO:0005956">
    <property type="term" value="C:protein kinase CK2 complex"/>
    <property type="evidence" value="ECO:0007669"/>
    <property type="project" value="UniProtKB-UniRule"/>
</dbReference>
<dbReference type="Gene3D" id="1.10.1820.10">
    <property type="entry name" value="protein kinase ck2 holoenzyme, chain C, domain 1"/>
    <property type="match status" value="1"/>
</dbReference>
<dbReference type="PROSITE" id="PS01101">
    <property type="entry name" value="CK2_BETA"/>
    <property type="match status" value="1"/>
</dbReference>
<dbReference type="EMBL" id="MLAK01000664">
    <property type="protein sequence ID" value="OHT08534.1"/>
    <property type="molecule type" value="Genomic_DNA"/>
</dbReference>
<reference evidence="3" key="1">
    <citation type="submission" date="2016-10" db="EMBL/GenBank/DDBJ databases">
        <authorList>
            <person name="Benchimol M."/>
            <person name="Almeida L.G."/>
            <person name="Vasconcelos A.T."/>
            <person name="Perreira-Neves A."/>
            <person name="Rosa I.A."/>
            <person name="Tasca T."/>
            <person name="Bogo M.R."/>
            <person name="de Souza W."/>
        </authorList>
    </citation>
    <scope>NUCLEOTIDE SEQUENCE [LARGE SCALE GENOMIC DNA]</scope>
    <source>
        <strain evidence="3">K</strain>
    </source>
</reference>
<dbReference type="PRINTS" id="PR00472">
    <property type="entry name" value="CASNKINASEII"/>
</dbReference>
<proteinExistence type="inferred from homology"/>
<organism evidence="3 4">
    <name type="scientific">Tritrichomonas foetus</name>
    <dbReference type="NCBI Taxonomy" id="1144522"/>
    <lineage>
        <taxon>Eukaryota</taxon>
        <taxon>Metamonada</taxon>
        <taxon>Parabasalia</taxon>
        <taxon>Tritrichomonadida</taxon>
        <taxon>Tritrichomonadidae</taxon>
        <taxon>Tritrichomonas</taxon>
    </lineage>
</organism>
<keyword evidence="3" id="KW-0418">Kinase</keyword>
<accession>A0A1J4KFX0</accession>
<dbReference type="AlphaFoldDB" id="A0A1J4KFX0"/>
<name>A0A1J4KFX0_9EUKA</name>
<sequence>MTTQGNIVYNKSHAHRIDFRSAKRNPEMTEMCQDWKLNFLRCNPWLVNIPEDYISDRFNVFGLNDEFQFFLICCDIINGKTNLNAIAHCNIREIREQLPYVYGMIHARYILSPEGLNAILDRYKTKVYGTCPRVYCQDEALLPIGPSSKLNESKVKTFCPVCREIFEPRPKIDLDGAFFGPNMAHIFIDEMKLMRRRANYVPFNHNAFGFRIRSPFFGTAKPEEEEEDEGEGED</sequence>
<dbReference type="GO" id="GO:0005737">
    <property type="term" value="C:cytoplasm"/>
    <property type="evidence" value="ECO:0007669"/>
    <property type="project" value="TreeGrafter"/>
</dbReference>
<comment type="subunit">
    <text evidence="2">Tetramer of two alpha and two beta subunits.</text>
</comment>
<protein>
    <recommendedName>
        <fullName evidence="2">Casein kinase II subunit beta</fullName>
        <shortName evidence="2">CK II beta</shortName>
    </recommendedName>
</protein>
<dbReference type="GO" id="GO:0016301">
    <property type="term" value="F:kinase activity"/>
    <property type="evidence" value="ECO:0007669"/>
    <property type="project" value="UniProtKB-KW"/>
</dbReference>
<dbReference type="Proteomes" id="UP000179807">
    <property type="component" value="Unassembled WGS sequence"/>
</dbReference>
<dbReference type="InterPro" id="IPR000704">
    <property type="entry name" value="Casein_kinase_II_reg-sub"/>
</dbReference>